<dbReference type="SUPFAM" id="SSF81321">
    <property type="entry name" value="Family A G protein-coupled receptor-like"/>
    <property type="match status" value="1"/>
</dbReference>
<keyword evidence="7" id="KW-0807">Transducer</keyword>
<dbReference type="Pfam" id="PF00001">
    <property type="entry name" value="7tm_1"/>
    <property type="match status" value="1"/>
</dbReference>
<evidence type="ECO:0000256" key="3">
    <source>
        <dbReference type="ARBA" id="ARBA00022989"/>
    </source>
</evidence>
<dbReference type="PANTHER" id="PTHR24243">
    <property type="entry name" value="G-PROTEIN COUPLED RECEPTOR"/>
    <property type="match status" value="1"/>
</dbReference>
<sequence length="374" mass="43473">MLATLMNTNNDTNSTWIECDLEDDLGYDLIPMYRILFILSCITVPLGFFLNIIFIITLTFLAKKIFDVNIHALLLSCIAQLPLSLIQGPIRLYFYYHNGCSPLAGTSLCQLTVYLDYIPTQINNFLVVQLSFERLLLVIKPFIFHRARHQKCSYAICLHYVGLFIAIIFPCVYYPVIMQNGASTIDLDDPSTTQTCDLWYDREIYELFDLLITFVPYALILIASLSVIAVILYRKYILVNRERRQIGSRSHRRLLFSLHLFLLWFILTWSPWVLYDFFQTVLNLTYSVYIDAITTYIVYLNYTFSSTIVLITFKEMRHFCFAKFGFGRSICSRVNHIDLTHTAGPAPTHRQLQTIGSTQTVHYGTRNHRRIHVA</sequence>
<evidence type="ECO:0000256" key="5">
    <source>
        <dbReference type="ARBA" id="ARBA00023136"/>
    </source>
</evidence>
<keyword evidence="5 8" id="KW-0472">Membrane</keyword>
<feature type="transmembrane region" description="Helical" evidence="8">
    <location>
        <begin position="35"/>
        <end position="61"/>
    </location>
</feature>
<evidence type="ECO:0000256" key="7">
    <source>
        <dbReference type="ARBA" id="ARBA00023224"/>
    </source>
</evidence>
<evidence type="ECO:0000256" key="8">
    <source>
        <dbReference type="SAM" id="Phobius"/>
    </source>
</evidence>
<evidence type="ECO:0000313" key="10">
    <source>
        <dbReference type="EMBL" id="CAF1079479.1"/>
    </source>
</evidence>
<keyword evidence="4" id="KW-0297">G-protein coupled receptor</keyword>
<dbReference type="GO" id="GO:0005886">
    <property type="term" value="C:plasma membrane"/>
    <property type="evidence" value="ECO:0007669"/>
    <property type="project" value="TreeGrafter"/>
</dbReference>
<dbReference type="CDD" id="cd00637">
    <property type="entry name" value="7tm_classA_rhodopsin-like"/>
    <property type="match status" value="1"/>
</dbReference>
<keyword evidence="6" id="KW-0675">Receptor</keyword>
<feature type="transmembrane region" description="Helical" evidence="8">
    <location>
        <begin position="156"/>
        <end position="177"/>
    </location>
</feature>
<comment type="caution">
    <text evidence="10">The sequence shown here is derived from an EMBL/GenBank/DDBJ whole genome shotgun (WGS) entry which is preliminary data.</text>
</comment>
<feature type="domain" description="G-protein coupled receptors family 1 profile" evidence="9">
    <location>
        <begin position="47"/>
        <end position="309"/>
    </location>
</feature>
<feature type="transmembrane region" description="Helical" evidence="8">
    <location>
        <begin position="254"/>
        <end position="273"/>
    </location>
</feature>
<evidence type="ECO:0000256" key="6">
    <source>
        <dbReference type="ARBA" id="ARBA00023170"/>
    </source>
</evidence>
<keyword evidence="3 8" id="KW-1133">Transmembrane helix</keyword>
<comment type="subcellular location">
    <subcellularLocation>
        <location evidence="1">Membrane</location>
        <topology evidence="1">Multi-pass membrane protein</topology>
    </subcellularLocation>
</comment>
<evidence type="ECO:0000256" key="2">
    <source>
        <dbReference type="ARBA" id="ARBA00022692"/>
    </source>
</evidence>
<name>A0A814MJJ3_9BILA</name>
<dbReference type="PROSITE" id="PS50262">
    <property type="entry name" value="G_PROTEIN_RECEP_F1_2"/>
    <property type="match status" value="1"/>
</dbReference>
<organism evidence="10 11">
    <name type="scientific">Adineta steineri</name>
    <dbReference type="NCBI Taxonomy" id="433720"/>
    <lineage>
        <taxon>Eukaryota</taxon>
        <taxon>Metazoa</taxon>
        <taxon>Spiralia</taxon>
        <taxon>Gnathifera</taxon>
        <taxon>Rotifera</taxon>
        <taxon>Eurotatoria</taxon>
        <taxon>Bdelloidea</taxon>
        <taxon>Adinetida</taxon>
        <taxon>Adinetidae</taxon>
        <taxon>Adineta</taxon>
    </lineage>
</organism>
<evidence type="ECO:0000313" key="11">
    <source>
        <dbReference type="Proteomes" id="UP000663891"/>
    </source>
</evidence>
<feature type="transmembrane region" description="Helical" evidence="8">
    <location>
        <begin position="73"/>
        <end position="96"/>
    </location>
</feature>
<protein>
    <recommendedName>
        <fullName evidence="9">G-protein coupled receptors family 1 profile domain-containing protein</fullName>
    </recommendedName>
</protein>
<dbReference type="OrthoDB" id="10006808at2759"/>
<gene>
    <name evidence="10" type="ORF">VCS650_LOCUS18929</name>
</gene>
<feature type="transmembrane region" description="Helical" evidence="8">
    <location>
        <begin position="293"/>
        <end position="313"/>
    </location>
</feature>
<reference evidence="10" key="1">
    <citation type="submission" date="2021-02" db="EMBL/GenBank/DDBJ databases">
        <authorList>
            <person name="Nowell W R."/>
        </authorList>
    </citation>
    <scope>NUCLEOTIDE SEQUENCE</scope>
</reference>
<dbReference type="EMBL" id="CAJNON010000185">
    <property type="protein sequence ID" value="CAF1079479.1"/>
    <property type="molecule type" value="Genomic_DNA"/>
</dbReference>
<evidence type="ECO:0000256" key="1">
    <source>
        <dbReference type="ARBA" id="ARBA00004141"/>
    </source>
</evidence>
<feature type="transmembrane region" description="Helical" evidence="8">
    <location>
        <begin position="210"/>
        <end position="233"/>
    </location>
</feature>
<dbReference type="PANTHER" id="PTHR24243:SF233">
    <property type="entry name" value="THYROTROPIN-RELEASING HORMONE RECEPTOR"/>
    <property type="match status" value="1"/>
</dbReference>
<dbReference type="InterPro" id="IPR017452">
    <property type="entry name" value="GPCR_Rhodpsn_7TM"/>
</dbReference>
<evidence type="ECO:0000259" key="9">
    <source>
        <dbReference type="PROSITE" id="PS50262"/>
    </source>
</evidence>
<evidence type="ECO:0000256" key="4">
    <source>
        <dbReference type="ARBA" id="ARBA00023040"/>
    </source>
</evidence>
<keyword evidence="2 8" id="KW-0812">Transmembrane</keyword>
<accession>A0A814MJJ3</accession>
<dbReference type="Proteomes" id="UP000663891">
    <property type="component" value="Unassembled WGS sequence"/>
</dbReference>
<dbReference type="InterPro" id="IPR000276">
    <property type="entry name" value="GPCR_Rhodpsn"/>
</dbReference>
<proteinExistence type="predicted"/>
<dbReference type="GO" id="GO:0004930">
    <property type="term" value="F:G protein-coupled receptor activity"/>
    <property type="evidence" value="ECO:0007669"/>
    <property type="project" value="UniProtKB-KW"/>
</dbReference>
<dbReference type="AlphaFoldDB" id="A0A814MJJ3"/>
<dbReference type="Gene3D" id="1.20.1070.10">
    <property type="entry name" value="Rhodopsin 7-helix transmembrane proteins"/>
    <property type="match status" value="1"/>
</dbReference>